<dbReference type="InterPro" id="IPR004167">
    <property type="entry name" value="PSBD"/>
</dbReference>
<dbReference type="GO" id="GO:0016407">
    <property type="term" value="F:acetyltransferase activity"/>
    <property type="evidence" value="ECO:0007669"/>
    <property type="project" value="TreeGrafter"/>
</dbReference>
<name>A0A934K1R5_9BACT</name>
<dbReference type="Proteomes" id="UP000612893">
    <property type="component" value="Unassembled WGS sequence"/>
</dbReference>
<feature type="domain" description="Peripheral subunit-binding (PSBD)" evidence="9">
    <location>
        <begin position="126"/>
        <end position="163"/>
    </location>
</feature>
<keyword evidence="11" id="KW-1185">Reference proteome</keyword>
<dbReference type="PANTHER" id="PTHR43178">
    <property type="entry name" value="DIHYDROLIPOAMIDE ACETYLTRANSFERASE COMPONENT OF PYRUVATE DEHYDROGENASE COMPLEX"/>
    <property type="match status" value="1"/>
</dbReference>
<dbReference type="InterPro" id="IPR011053">
    <property type="entry name" value="Single_hybrid_motif"/>
</dbReference>
<evidence type="ECO:0000259" key="9">
    <source>
        <dbReference type="PROSITE" id="PS51826"/>
    </source>
</evidence>
<dbReference type="Pfam" id="PF00364">
    <property type="entry name" value="Biotin_lipoyl"/>
    <property type="match status" value="1"/>
</dbReference>
<dbReference type="Pfam" id="PF00198">
    <property type="entry name" value="2-oxoacid_dh"/>
    <property type="match status" value="1"/>
</dbReference>
<dbReference type="InterPro" id="IPR023213">
    <property type="entry name" value="CAT-like_dom_sf"/>
</dbReference>
<evidence type="ECO:0000256" key="4">
    <source>
        <dbReference type="ARBA" id="ARBA00022823"/>
    </source>
</evidence>
<proteinExistence type="inferred from homology"/>
<accession>A0A934K1R5</accession>
<evidence type="ECO:0000256" key="2">
    <source>
        <dbReference type="ARBA" id="ARBA00007317"/>
    </source>
</evidence>
<dbReference type="InterPro" id="IPR036625">
    <property type="entry name" value="E3-bd_dom_sf"/>
</dbReference>
<keyword evidence="3 6" id="KW-0808">Transferase</keyword>
<dbReference type="GO" id="GO:0031405">
    <property type="term" value="F:lipoic acid binding"/>
    <property type="evidence" value="ECO:0007669"/>
    <property type="project" value="TreeGrafter"/>
</dbReference>
<dbReference type="SUPFAM" id="SSF51230">
    <property type="entry name" value="Single hybrid motif"/>
    <property type="match status" value="1"/>
</dbReference>
<dbReference type="AlphaFoldDB" id="A0A934K1R5"/>
<dbReference type="PANTHER" id="PTHR43178:SF5">
    <property type="entry name" value="LIPOAMIDE ACYLTRANSFERASE COMPONENT OF BRANCHED-CHAIN ALPHA-KETO ACID DEHYDROGENASE COMPLEX, MITOCHONDRIAL"/>
    <property type="match status" value="1"/>
</dbReference>
<dbReference type="Gene3D" id="2.40.50.100">
    <property type="match status" value="1"/>
</dbReference>
<dbReference type="InterPro" id="IPR003016">
    <property type="entry name" value="2-oxoA_DH_lipoyl-BS"/>
</dbReference>
<protein>
    <recommendedName>
        <fullName evidence="6">Dihydrolipoamide acetyltransferase component of pyruvate dehydrogenase complex</fullName>
        <ecNumber evidence="6">2.3.1.-</ecNumber>
    </recommendedName>
</protein>
<dbReference type="EMBL" id="JAEKNR010000133">
    <property type="protein sequence ID" value="MBJ7598902.1"/>
    <property type="molecule type" value="Genomic_DNA"/>
</dbReference>
<keyword evidence="5 6" id="KW-0012">Acyltransferase</keyword>
<comment type="cofactor">
    <cofactor evidence="1 6">
        <name>(R)-lipoate</name>
        <dbReference type="ChEBI" id="CHEBI:83088"/>
    </cofactor>
</comment>
<keyword evidence="4 6" id="KW-0450">Lipoyl</keyword>
<dbReference type="PROSITE" id="PS00189">
    <property type="entry name" value="LIPOYL"/>
    <property type="match status" value="1"/>
</dbReference>
<dbReference type="InterPro" id="IPR050743">
    <property type="entry name" value="2-oxoacid_DH_E2_comp"/>
</dbReference>
<dbReference type="PROSITE" id="PS51826">
    <property type="entry name" value="PSBD"/>
    <property type="match status" value="1"/>
</dbReference>
<dbReference type="Gene3D" id="3.30.559.10">
    <property type="entry name" value="Chloramphenicol acetyltransferase-like domain"/>
    <property type="match status" value="1"/>
</dbReference>
<feature type="compositionally biased region" description="Pro residues" evidence="7">
    <location>
        <begin position="184"/>
        <end position="193"/>
    </location>
</feature>
<comment type="similarity">
    <text evidence="2 6">Belongs to the 2-oxoacid dehydrogenase family.</text>
</comment>
<reference evidence="10" key="1">
    <citation type="submission" date="2020-10" db="EMBL/GenBank/DDBJ databases">
        <title>Ca. Dormibacterota MAGs.</title>
        <authorList>
            <person name="Montgomery K."/>
        </authorList>
    </citation>
    <scope>NUCLEOTIDE SEQUENCE [LARGE SCALE GENOMIC DNA]</scope>
    <source>
        <strain evidence="10">SC8812_S17_10</strain>
    </source>
</reference>
<sequence length="431" mass="45944">MSLTKLKMPQLGESVTEGTVDRWLKKEGDFVRRDEPLVEVVTDKVNAEVPSPFEGTLVRIEVGEGQTVPVGTALAELDVEGAARTEAAEAAAPAVDQAGGTPGAAEAALETRATAAPGPAIDGRSRLSPAVRRLADEHGVDLSTLDGSGLGGRVTREDVLAFVASRQPVGAEAAPPSQPAAQASPPPPVPVPAPEVAAEPEDQLVHVGSVRRQIAEHMVRSVHTAPHAWGMREVDMSALVAYREANKDQFRERHGINLTYLPFVIQVVCDALRANPYLNASWTDEGILLRGNLNIGVAVALPDTLIVPVMKNADRLGLLDVARAIHDLSTRARTKSLRPEDVRGGTFTLNNTGAIGSIQGMAIINQPQAAILSTEAIVKRPVVREDQVVIRPIMYLTMSFDHRVVDGLQAGKFLSAVQEGLEAWTPAKIKI</sequence>
<dbReference type="Pfam" id="PF02817">
    <property type="entry name" value="E3_binding"/>
    <property type="match status" value="1"/>
</dbReference>
<dbReference type="RefSeq" id="WP_338202122.1">
    <property type="nucleotide sequence ID" value="NZ_JAEKNR010000133.1"/>
</dbReference>
<evidence type="ECO:0000259" key="8">
    <source>
        <dbReference type="PROSITE" id="PS50968"/>
    </source>
</evidence>
<dbReference type="Gene3D" id="4.10.320.10">
    <property type="entry name" value="E3-binding domain"/>
    <property type="match status" value="1"/>
</dbReference>
<organism evidence="10 11">
    <name type="scientific">Candidatus Nephthysia bennettiae</name>
    <dbReference type="NCBI Taxonomy" id="3127016"/>
    <lineage>
        <taxon>Bacteria</taxon>
        <taxon>Bacillati</taxon>
        <taxon>Candidatus Dormiibacterota</taxon>
        <taxon>Candidatus Dormibacteria</taxon>
        <taxon>Candidatus Dormibacterales</taxon>
        <taxon>Candidatus Dormibacteraceae</taxon>
        <taxon>Candidatus Nephthysia</taxon>
    </lineage>
</organism>
<feature type="domain" description="Lipoyl-binding" evidence="8">
    <location>
        <begin position="3"/>
        <end position="78"/>
    </location>
</feature>
<dbReference type="SUPFAM" id="SSF47005">
    <property type="entry name" value="Peripheral subunit-binding domain of 2-oxo acid dehydrogenase complex"/>
    <property type="match status" value="1"/>
</dbReference>
<evidence type="ECO:0000256" key="6">
    <source>
        <dbReference type="RuleBase" id="RU003423"/>
    </source>
</evidence>
<comment type="caution">
    <text evidence="10">The sequence shown here is derived from an EMBL/GenBank/DDBJ whole genome shotgun (WGS) entry which is preliminary data.</text>
</comment>
<dbReference type="CDD" id="cd06849">
    <property type="entry name" value="lipoyl_domain"/>
    <property type="match status" value="1"/>
</dbReference>
<dbReference type="InterPro" id="IPR001078">
    <property type="entry name" value="2-oxoacid_DH_actylTfrase"/>
</dbReference>
<dbReference type="FunFam" id="3.30.559.10:FF:000007">
    <property type="entry name" value="Dihydrolipoamide acetyltransferase component of pyruvate dehydrogenase complex"/>
    <property type="match status" value="1"/>
</dbReference>
<evidence type="ECO:0000313" key="11">
    <source>
        <dbReference type="Proteomes" id="UP000612893"/>
    </source>
</evidence>
<feature type="region of interest" description="Disordered" evidence="7">
    <location>
        <begin position="170"/>
        <end position="195"/>
    </location>
</feature>
<evidence type="ECO:0000256" key="3">
    <source>
        <dbReference type="ARBA" id="ARBA00022679"/>
    </source>
</evidence>
<evidence type="ECO:0000256" key="5">
    <source>
        <dbReference type="ARBA" id="ARBA00023315"/>
    </source>
</evidence>
<gene>
    <name evidence="10" type="ORF">JF922_12575</name>
</gene>
<dbReference type="EC" id="2.3.1.-" evidence="6"/>
<dbReference type="InterPro" id="IPR000089">
    <property type="entry name" value="Biotin_lipoyl"/>
</dbReference>
<evidence type="ECO:0000256" key="7">
    <source>
        <dbReference type="SAM" id="MobiDB-lite"/>
    </source>
</evidence>
<dbReference type="PROSITE" id="PS50968">
    <property type="entry name" value="BIOTINYL_LIPOYL"/>
    <property type="match status" value="1"/>
</dbReference>
<evidence type="ECO:0000313" key="10">
    <source>
        <dbReference type="EMBL" id="MBJ7598902.1"/>
    </source>
</evidence>
<dbReference type="GO" id="GO:0005737">
    <property type="term" value="C:cytoplasm"/>
    <property type="evidence" value="ECO:0007669"/>
    <property type="project" value="TreeGrafter"/>
</dbReference>
<evidence type="ECO:0000256" key="1">
    <source>
        <dbReference type="ARBA" id="ARBA00001938"/>
    </source>
</evidence>
<feature type="compositionally biased region" description="Low complexity" evidence="7">
    <location>
        <begin position="171"/>
        <end position="183"/>
    </location>
</feature>
<dbReference type="SUPFAM" id="SSF52777">
    <property type="entry name" value="CoA-dependent acyltransferases"/>
    <property type="match status" value="1"/>
</dbReference>